<dbReference type="SUPFAM" id="SSF51283">
    <property type="entry name" value="dUTPase-like"/>
    <property type="match status" value="1"/>
</dbReference>
<dbReference type="InterPro" id="IPR033704">
    <property type="entry name" value="dUTPase_trimeric"/>
</dbReference>
<comment type="caution">
    <text evidence="3">The sequence shown here is derived from an EMBL/GenBank/DDBJ whole genome shotgun (WGS) entry which is preliminary data.</text>
</comment>
<dbReference type="RefSeq" id="WP_085726993.1">
    <property type="nucleotide sequence ID" value="NZ_NBYN01000009.1"/>
</dbReference>
<evidence type="ECO:0000313" key="4">
    <source>
        <dbReference type="Proteomes" id="UP000192997"/>
    </source>
</evidence>
<dbReference type="GO" id="GO:0008829">
    <property type="term" value="F:dCTP deaminase activity"/>
    <property type="evidence" value="ECO:0007669"/>
    <property type="project" value="InterPro"/>
</dbReference>
<dbReference type="GO" id="GO:0015949">
    <property type="term" value="P:nucleobase-containing small molecule interconversion"/>
    <property type="evidence" value="ECO:0007669"/>
    <property type="project" value="TreeGrafter"/>
</dbReference>
<dbReference type="EMBL" id="NBYN01000009">
    <property type="protein sequence ID" value="OSO94617.1"/>
    <property type="molecule type" value="Genomic_DNA"/>
</dbReference>
<dbReference type="InterPro" id="IPR011962">
    <property type="entry name" value="dCTP_deaminase"/>
</dbReference>
<keyword evidence="2" id="KW-0546">Nucleotide metabolism</keyword>
<dbReference type="Proteomes" id="UP000192997">
    <property type="component" value="Unassembled WGS sequence"/>
</dbReference>
<dbReference type="AlphaFoldDB" id="A0A1X4GC18"/>
<dbReference type="CDD" id="cd07557">
    <property type="entry name" value="trimeric_dUTPase"/>
    <property type="match status" value="1"/>
</dbReference>
<organism evidence="3 4">
    <name type="scientific">Cylindrospermopsis raciborskii CENA303</name>
    <dbReference type="NCBI Taxonomy" id="1170769"/>
    <lineage>
        <taxon>Bacteria</taxon>
        <taxon>Bacillati</taxon>
        <taxon>Cyanobacteriota</taxon>
        <taxon>Cyanophyceae</taxon>
        <taxon>Nostocales</taxon>
        <taxon>Aphanizomenonaceae</taxon>
        <taxon>Cylindrospermopsis</taxon>
    </lineage>
</organism>
<dbReference type="Pfam" id="PF22769">
    <property type="entry name" value="DCD"/>
    <property type="match status" value="1"/>
</dbReference>
<evidence type="ECO:0000256" key="2">
    <source>
        <dbReference type="ARBA" id="ARBA00023080"/>
    </source>
</evidence>
<dbReference type="PANTHER" id="PTHR42680">
    <property type="entry name" value="DCTP DEAMINASE"/>
    <property type="match status" value="1"/>
</dbReference>
<keyword evidence="1" id="KW-0378">Hydrolase</keyword>
<dbReference type="Gene3D" id="2.70.40.10">
    <property type="match status" value="1"/>
</dbReference>
<evidence type="ECO:0000256" key="1">
    <source>
        <dbReference type="ARBA" id="ARBA00022801"/>
    </source>
</evidence>
<dbReference type="InterPro" id="IPR036157">
    <property type="entry name" value="dUTPase-like_sf"/>
</dbReference>
<proteinExistence type="predicted"/>
<dbReference type="NCBIfam" id="TIGR02274">
    <property type="entry name" value="dCTP_deam"/>
    <property type="match status" value="1"/>
</dbReference>
<reference evidence="4" key="1">
    <citation type="submission" date="2017-04" db="EMBL/GenBank/DDBJ databases">
        <authorList>
            <person name="Abreu V.A."/>
            <person name="Popin R.V."/>
            <person name="Rigonato J."/>
            <person name="Andreote A.P."/>
            <person name="Schaker P.C."/>
            <person name="Hoff-Risseti C."/>
            <person name="Alvarenga D.O."/>
            <person name="Varani A.M."/>
            <person name="Fiore M.F."/>
        </authorList>
    </citation>
    <scope>NUCLEOTIDE SEQUENCE [LARGE SCALE GENOMIC DNA]</scope>
    <source>
        <strain evidence="4">CENA303</strain>
    </source>
</reference>
<name>A0A1X4GC18_9CYAN</name>
<sequence length="198" mass="21770">MIKNDKWIIEQAKRGMIQPFEPSLVRTVMLTSGIKVPALSYGLSSYGYDIRLSPQEFLVFRHIPGTVVNPKRFNPNNLESVPLHGDEDGDFFIIPAHSYGLGVALEKLSMPANVTAICLGKSTYARVGLVANVTPAEASWNGSLTLEFSNSSSADCRIYANEGVVQLLFLEGEPCQTTYADRGGKYQDQPERVTLARV</sequence>
<dbReference type="PANTHER" id="PTHR42680:SF3">
    <property type="entry name" value="DCTP DEAMINASE"/>
    <property type="match status" value="1"/>
</dbReference>
<evidence type="ECO:0000313" key="3">
    <source>
        <dbReference type="EMBL" id="OSO94617.1"/>
    </source>
</evidence>
<accession>A0A1X4GC18</accession>
<gene>
    <name evidence="3" type="ORF">B7O87_02215</name>
</gene>
<dbReference type="GO" id="GO:0006229">
    <property type="term" value="P:dUTP biosynthetic process"/>
    <property type="evidence" value="ECO:0007669"/>
    <property type="project" value="InterPro"/>
</dbReference>
<protein>
    <submittedName>
        <fullName evidence="3">dCTP deaminase</fullName>
    </submittedName>
</protein>